<feature type="transmembrane region" description="Helical" evidence="6">
    <location>
        <begin position="408"/>
        <end position="425"/>
    </location>
</feature>
<sequence>MNIKTILKYLIYASALMPLVIFSQHLSPFHFGKIVIFRSLVEVMFALYLVLVFKDRSYWPRRDKFFWAFLGFTLAYTITTFTSVNVYQSFWGTLERMGGLYSFWHYFVFYVVLTSVLRTKEEWFRFLEITVGAGALSAFYGFGQRTNLDFFIGSGGRSRIFGTIGNPALFAGYQILNFFLALILGLTASVKSQRNFFLISAFVMGLAVFMTAVRGSILGISVGLLVFVLLYFFETRSKLAKKALVGLVTLGILFVGFSLAFKNSSIVQNSPYLRRVTSFSVSDPTIQTRIWAWQAGLKGWKESPDKIILGWGPENFNIPFSKNFNPRFFKGTGSETLFDRAHNMFVEVLVTTGLLGFLAYLALFTVIFRSLWQLKNKPKLRIPAIGLIAMVIAYIIHNAFIFDTSANFLVFFSILGFISFLGYENRSLPAPIHAKGISLNSAWILGTILMVGAGVSVYQTSIRTASANYATTRGIVAAAQDNFRGAMDKFKKATSFNGPGRYEYRNRLAQYLIDYSSNHSIASSEVMDAFKIAIALEEKNALENNQDYLPELYISRLNIILGKNDPKSPYNDEALKHSQKALEYSATFVRTYYEIGQAYINKKDYANAEAAFQKAVDLNPNVGLSHWYLGVVKMQEGKVDSALESMNQAILEGYALSEKDYLNIASVYVDRNDLPHLVVVYEGLVRTVPNNAQYRASLAVVYSKLGRIDEAVAQARMAVQVDPNFGPQAKAFVESLGRKW</sequence>
<dbReference type="Proteomes" id="UP000178444">
    <property type="component" value="Unassembled WGS sequence"/>
</dbReference>
<dbReference type="GO" id="GO:0016020">
    <property type="term" value="C:membrane"/>
    <property type="evidence" value="ECO:0007669"/>
    <property type="project" value="UniProtKB-SubCell"/>
</dbReference>
<evidence type="ECO:0000256" key="1">
    <source>
        <dbReference type="ARBA" id="ARBA00004141"/>
    </source>
</evidence>
<keyword evidence="2 6" id="KW-0812">Transmembrane</keyword>
<dbReference type="PROSITE" id="PS50005">
    <property type="entry name" value="TPR"/>
    <property type="match status" value="2"/>
</dbReference>
<dbReference type="PROSITE" id="PS50293">
    <property type="entry name" value="TPR_REGION"/>
    <property type="match status" value="1"/>
</dbReference>
<feature type="domain" description="O-antigen ligase-related" evidence="7">
    <location>
        <begin position="200"/>
        <end position="361"/>
    </location>
</feature>
<proteinExistence type="predicted"/>
<feature type="repeat" description="TPR" evidence="5">
    <location>
        <begin position="692"/>
        <end position="725"/>
    </location>
</feature>
<dbReference type="SMART" id="SM00028">
    <property type="entry name" value="TPR"/>
    <property type="match status" value="3"/>
</dbReference>
<feature type="transmembrane region" description="Helical" evidence="6">
    <location>
        <begin position="99"/>
        <end position="117"/>
    </location>
</feature>
<comment type="caution">
    <text evidence="8">The sequence shown here is derived from an EMBL/GenBank/DDBJ whole genome shotgun (WGS) entry which is preliminary data.</text>
</comment>
<evidence type="ECO:0000259" key="7">
    <source>
        <dbReference type="Pfam" id="PF04932"/>
    </source>
</evidence>
<evidence type="ECO:0000256" key="6">
    <source>
        <dbReference type="SAM" id="Phobius"/>
    </source>
</evidence>
<dbReference type="EMBL" id="MGKO01000008">
    <property type="protein sequence ID" value="OGN27698.1"/>
    <property type="molecule type" value="Genomic_DNA"/>
</dbReference>
<dbReference type="InterPro" id="IPR011990">
    <property type="entry name" value="TPR-like_helical_dom_sf"/>
</dbReference>
<feature type="transmembrane region" description="Helical" evidence="6">
    <location>
        <begin position="380"/>
        <end position="402"/>
    </location>
</feature>
<dbReference type="SUPFAM" id="SSF48452">
    <property type="entry name" value="TPR-like"/>
    <property type="match status" value="1"/>
</dbReference>
<evidence type="ECO:0000313" key="8">
    <source>
        <dbReference type="EMBL" id="OGN27698.1"/>
    </source>
</evidence>
<accession>A0A1F8GSS1</accession>
<comment type="subcellular location">
    <subcellularLocation>
        <location evidence="1">Membrane</location>
        <topology evidence="1">Multi-pass membrane protein</topology>
    </subcellularLocation>
</comment>
<organism evidence="8 9">
    <name type="scientific">Candidatus Yanofskybacteria bacterium RIFCSPLOWO2_01_FULL_49_17</name>
    <dbReference type="NCBI Taxonomy" id="1802700"/>
    <lineage>
        <taxon>Bacteria</taxon>
        <taxon>Candidatus Yanofskyibacteriota</taxon>
    </lineage>
</organism>
<reference evidence="8 9" key="1">
    <citation type="journal article" date="2016" name="Nat. Commun.">
        <title>Thousands of microbial genomes shed light on interconnected biogeochemical processes in an aquifer system.</title>
        <authorList>
            <person name="Anantharaman K."/>
            <person name="Brown C.T."/>
            <person name="Hug L.A."/>
            <person name="Sharon I."/>
            <person name="Castelle C.J."/>
            <person name="Probst A.J."/>
            <person name="Thomas B.C."/>
            <person name="Singh A."/>
            <person name="Wilkins M.J."/>
            <person name="Karaoz U."/>
            <person name="Brodie E.L."/>
            <person name="Williams K.H."/>
            <person name="Hubbard S.S."/>
            <person name="Banfield J.F."/>
        </authorList>
    </citation>
    <scope>NUCLEOTIDE SEQUENCE [LARGE SCALE GENOMIC DNA]</scope>
</reference>
<feature type="transmembrane region" description="Helical" evidence="6">
    <location>
        <begin position="344"/>
        <end position="368"/>
    </location>
</feature>
<gene>
    <name evidence="8" type="ORF">A2941_01785</name>
</gene>
<keyword evidence="3 6" id="KW-1133">Transmembrane helix</keyword>
<dbReference type="InterPro" id="IPR051533">
    <property type="entry name" value="WaaL-like"/>
</dbReference>
<feature type="transmembrane region" description="Helical" evidence="6">
    <location>
        <begin position="123"/>
        <end position="143"/>
    </location>
</feature>
<evidence type="ECO:0000256" key="2">
    <source>
        <dbReference type="ARBA" id="ARBA00022692"/>
    </source>
</evidence>
<protein>
    <recommendedName>
        <fullName evidence="7">O-antigen ligase-related domain-containing protein</fullName>
    </recommendedName>
</protein>
<feature type="transmembrane region" description="Helical" evidence="6">
    <location>
        <begin position="437"/>
        <end position="458"/>
    </location>
</feature>
<evidence type="ECO:0000256" key="5">
    <source>
        <dbReference type="PROSITE-ProRule" id="PRU00339"/>
    </source>
</evidence>
<name>A0A1F8GSS1_9BACT</name>
<evidence type="ECO:0000256" key="4">
    <source>
        <dbReference type="ARBA" id="ARBA00023136"/>
    </source>
</evidence>
<dbReference type="InterPro" id="IPR019734">
    <property type="entry name" value="TPR_rpt"/>
</dbReference>
<dbReference type="Pfam" id="PF13181">
    <property type="entry name" value="TPR_8"/>
    <property type="match status" value="2"/>
</dbReference>
<dbReference type="InterPro" id="IPR007016">
    <property type="entry name" value="O-antigen_ligase-rel_domated"/>
</dbReference>
<dbReference type="PANTHER" id="PTHR37422:SF13">
    <property type="entry name" value="LIPOPOLYSACCHARIDE BIOSYNTHESIS PROTEIN PA4999-RELATED"/>
    <property type="match status" value="1"/>
</dbReference>
<feature type="transmembrane region" description="Helical" evidence="6">
    <location>
        <begin position="243"/>
        <end position="261"/>
    </location>
</feature>
<dbReference type="AlphaFoldDB" id="A0A1F8GSS1"/>
<feature type="transmembrane region" description="Helical" evidence="6">
    <location>
        <begin position="6"/>
        <end position="23"/>
    </location>
</feature>
<dbReference type="Pfam" id="PF04932">
    <property type="entry name" value="Wzy_C"/>
    <property type="match status" value="1"/>
</dbReference>
<feature type="transmembrane region" description="Helical" evidence="6">
    <location>
        <begin position="35"/>
        <end position="53"/>
    </location>
</feature>
<evidence type="ECO:0000256" key="3">
    <source>
        <dbReference type="ARBA" id="ARBA00022989"/>
    </source>
</evidence>
<feature type="repeat" description="TPR" evidence="5">
    <location>
        <begin position="589"/>
        <end position="622"/>
    </location>
</feature>
<feature type="transmembrane region" description="Helical" evidence="6">
    <location>
        <begin position="164"/>
        <end position="186"/>
    </location>
</feature>
<dbReference type="Gene3D" id="1.25.40.10">
    <property type="entry name" value="Tetratricopeptide repeat domain"/>
    <property type="match status" value="1"/>
</dbReference>
<feature type="transmembrane region" description="Helical" evidence="6">
    <location>
        <begin position="65"/>
        <end position="87"/>
    </location>
</feature>
<keyword evidence="5" id="KW-0802">TPR repeat</keyword>
<feature type="transmembrane region" description="Helical" evidence="6">
    <location>
        <begin position="198"/>
        <end position="231"/>
    </location>
</feature>
<keyword evidence="4 6" id="KW-0472">Membrane</keyword>
<dbReference type="PANTHER" id="PTHR37422">
    <property type="entry name" value="TEICHURONIC ACID BIOSYNTHESIS PROTEIN TUAE"/>
    <property type="match status" value="1"/>
</dbReference>
<evidence type="ECO:0000313" key="9">
    <source>
        <dbReference type="Proteomes" id="UP000178444"/>
    </source>
</evidence>